<dbReference type="InterPro" id="IPR029052">
    <property type="entry name" value="Metallo-depent_PP-like"/>
</dbReference>
<keyword evidence="4" id="KW-1185">Reference proteome</keyword>
<evidence type="ECO:0000313" key="4">
    <source>
        <dbReference type="Proteomes" id="UP000183994"/>
    </source>
</evidence>
<evidence type="ECO:0000256" key="1">
    <source>
        <dbReference type="ARBA" id="ARBA00008950"/>
    </source>
</evidence>
<dbReference type="Gene3D" id="3.60.21.10">
    <property type="match status" value="1"/>
</dbReference>
<dbReference type="OrthoDB" id="5418808at2"/>
<feature type="domain" description="Calcineurin-like phosphoesterase" evidence="2">
    <location>
        <begin position="7"/>
        <end position="155"/>
    </location>
</feature>
<accession>A0A1M6DVR4</accession>
<dbReference type="AlphaFoldDB" id="A0A1M6DVR4"/>
<dbReference type="Pfam" id="PF12850">
    <property type="entry name" value="Metallophos_2"/>
    <property type="match status" value="1"/>
</dbReference>
<sequence>MKDRSLLVGIMADSHGRSEPIGAALEAFRSLGCERVYHLGDVCDSMIPQTANACVDLLAQANVFVVKGNNDHAVVVNQWGMNTGLVREDVLQYLKDLPKSLEWRGADFAHSLPFTKEMGLSAMVGPMTDAQTLRYFSLKKNGLFFRGHSHDPAAAYLANGRVHSQSLEPGRTLPLEDRLPCVVTCGALTRGYATLWNPDACTITCLSIG</sequence>
<name>A0A1M6DVR4_9BACT</name>
<evidence type="ECO:0000259" key="2">
    <source>
        <dbReference type="Pfam" id="PF12850"/>
    </source>
</evidence>
<gene>
    <name evidence="3" type="ORF">SAMN02745216_00469</name>
</gene>
<dbReference type="RefSeq" id="WP_073472500.1">
    <property type="nucleotide sequence ID" value="NZ_FQZU01000002.1"/>
</dbReference>
<evidence type="ECO:0000313" key="3">
    <source>
        <dbReference type="EMBL" id="SHI77219.1"/>
    </source>
</evidence>
<proteinExistence type="inferred from homology"/>
<dbReference type="STRING" id="1121393.SAMN02745216_00469"/>
<protein>
    <submittedName>
        <fullName evidence="3">Calcineurin-like phosphoesterase superfamily domain-containing protein</fullName>
    </submittedName>
</protein>
<comment type="similarity">
    <text evidence="1">Belongs to the metallophosphoesterase superfamily. YfcE family.</text>
</comment>
<organism evidence="3 4">
    <name type="scientific">Desulfatibacillum alkenivorans DSM 16219</name>
    <dbReference type="NCBI Taxonomy" id="1121393"/>
    <lineage>
        <taxon>Bacteria</taxon>
        <taxon>Pseudomonadati</taxon>
        <taxon>Thermodesulfobacteriota</taxon>
        <taxon>Desulfobacteria</taxon>
        <taxon>Desulfobacterales</taxon>
        <taxon>Desulfatibacillaceae</taxon>
        <taxon>Desulfatibacillum</taxon>
    </lineage>
</organism>
<dbReference type="InterPro" id="IPR024654">
    <property type="entry name" value="Calcineurin-like_PHP_lpxH"/>
</dbReference>
<dbReference type="EMBL" id="FQZU01000002">
    <property type="protein sequence ID" value="SHI77219.1"/>
    <property type="molecule type" value="Genomic_DNA"/>
</dbReference>
<reference evidence="4" key="1">
    <citation type="submission" date="2016-11" db="EMBL/GenBank/DDBJ databases">
        <authorList>
            <person name="Varghese N."/>
            <person name="Submissions S."/>
        </authorList>
    </citation>
    <scope>NUCLEOTIDE SEQUENCE [LARGE SCALE GENOMIC DNA]</scope>
    <source>
        <strain evidence="4">DSM 16219</strain>
    </source>
</reference>
<dbReference type="Proteomes" id="UP000183994">
    <property type="component" value="Unassembled WGS sequence"/>
</dbReference>
<dbReference type="SUPFAM" id="SSF56300">
    <property type="entry name" value="Metallo-dependent phosphatases"/>
    <property type="match status" value="1"/>
</dbReference>